<keyword evidence="2" id="KW-0732">Signal</keyword>
<feature type="domain" description="Fe/B12 periplasmic-binding" evidence="3">
    <location>
        <begin position="44"/>
        <end position="307"/>
    </location>
</feature>
<organism evidence="4 5">
    <name type="scientific">Gordonia paraffinivorans NBRC 108238</name>
    <dbReference type="NCBI Taxonomy" id="1223543"/>
    <lineage>
        <taxon>Bacteria</taxon>
        <taxon>Bacillati</taxon>
        <taxon>Actinomycetota</taxon>
        <taxon>Actinomycetes</taxon>
        <taxon>Mycobacteriales</taxon>
        <taxon>Gordoniaceae</taxon>
        <taxon>Gordonia</taxon>
    </lineage>
</organism>
<dbReference type="PANTHER" id="PTHR30535:SF4">
    <property type="entry name" value="HEMIN-BINDING PERIPLASMIC PROTEIN HMUT"/>
    <property type="match status" value="1"/>
</dbReference>
<dbReference type="Pfam" id="PF01497">
    <property type="entry name" value="Peripla_BP_2"/>
    <property type="match status" value="1"/>
</dbReference>
<feature type="signal peptide" evidence="2">
    <location>
        <begin position="1"/>
        <end position="17"/>
    </location>
</feature>
<evidence type="ECO:0000256" key="2">
    <source>
        <dbReference type="SAM" id="SignalP"/>
    </source>
</evidence>
<dbReference type="PROSITE" id="PS51257">
    <property type="entry name" value="PROKAR_LIPOPROTEIN"/>
    <property type="match status" value="1"/>
</dbReference>
<dbReference type="RefSeq" id="WP_006902057.1">
    <property type="nucleotide sequence ID" value="NZ_BAOQ01000042.1"/>
</dbReference>
<dbReference type="InterPro" id="IPR002491">
    <property type="entry name" value="ABC_transptr_periplasmic_BD"/>
</dbReference>
<comment type="caution">
    <text evidence="4">The sequence shown here is derived from an EMBL/GenBank/DDBJ whole genome shotgun (WGS) entry which is preliminary data.</text>
</comment>
<evidence type="ECO:0000313" key="5">
    <source>
        <dbReference type="Proteomes" id="UP000035021"/>
    </source>
</evidence>
<protein>
    <submittedName>
        <fullName evidence="4">ABC transporter substrate-binding protein</fullName>
    </submittedName>
</protein>
<dbReference type="SUPFAM" id="SSF53807">
    <property type="entry name" value="Helical backbone' metal receptor"/>
    <property type="match status" value="1"/>
</dbReference>
<keyword evidence="5" id="KW-1185">Reference proteome</keyword>
<proteinExistence type="inferred from homology"/>
<dbReference type="Gene3D" id="3.40.50.1980">
    <property type="entry name" value="Nitrogenase molybdenum iron protein domain"/>
    <property type="match status" value="2"/>
</dbReference>
<dbReference type="Proteomes" id="UP000035021">
    <property type="component" value="Unassembled WGS sequence"/>
</dbReference>
<dbReference type="InterPro" id="IPR050902">
    <property type="entry name" value="ABC_Transporter_SBP"/>
</dbReference>
<reference evidence="4 5" key="1">
    <citation type="submission" date="2013-02" db="EMBL/GenBank/DDBJ databases">
        <title>Whole genome shotgun sequence of Gordonia paraffinivorans NBRC 108238.</title>
        <authorList>
            <person name="Isaki-Nakamura S."/>
            <person name="Hosoyama A."/>
            <person name="Tsuchikane K."/>
            <person name="Ando Y."/>
            <person name="Baba S."/>
            <person name="Ohji S."/>
            <person name="Hamada M."/>
            <person name="Tamura T."/>
            <person name="Yamazoe A."/>
            <person name="Yamazaki S."/>
            <person name="Fujita N."/>
        </authorList>
    </citation>
    <scope>NUCLEOTIDE SEQUENCE [LARGE SCALE GENOMIC DNA]</scope>
    <source>
        <strain evidence="4 5">NBRC 108238</strain>
    </source>
</reference>
<accession>A0ABQ0IQR8</accession>
<feature type="chain" id="PRO_5045667833" evidence="2">
    <location>
        <begin position="18"/>
        <end position="322"/>
    </location>
</feature>
<evidence type="ECO:0000256" key="1">
    <source>
        <dbReference type="ARBA" id="ARBA00008814"/>
    </source>
</evidence>
<name>A0ABQ0IQR8_9ACTN</name>
<sequence>MKTANPVRFLAAAVAVAATLTACGGETSGTHTAGTAGDQAAPQRIAALSPDVAETVAALGAGERLVLIPDTQTHPSLTNHPEVMRAVGSTIAAHGPADPERILAADPDIAIVTPRHEGETDTSALLADSAVRMVTLPNTWQGVEEMLTDITTIGEAIGSSQQATELASSIRDGMTAIRPVPTPSRSVLILSNQAGRPMVNAGKGFTQDLVARAGGRNAADDAGLSRTGFADPEQVVRARPDAILLVDMLGLGRESFAPILANPAVRQLPAVRDDRILVLDAKHSQALGLQSTVDGLRQIRAWLADTGDRRWPAVPPVAVMSQ</sequence>
<dbReference type="EMBL" id="BAOQ01000042">
    <property type="protein sequence ID" value="GAC85803.1"/>
    <property type="molecule type" value="Genomic_DNA"/>
</dbReference>
<gene>
    <name evidence="4" type="ORF">GP2_042_00290</name>
</gene>
<dbReference type="PANTHER" id="PTHR30535">
    <property type="entry name" value="VITAMIN B12-BINDING PROTEIN"/>
    <property type="match status" value="1"/>
</dbReference>
<dbReference type="PROSITE" id="PS50983">
    <property type="entry name" value="FE_B12_PBP"/>
    <property type="match status" value="1"/>
</dbReference>
<comment type="similarity">
    <text evidence="1">Belongs to the bacterial solute-binding protein 8 family.</text>
</comment>
<evidence type="ECO:0000313" key="4">
    <source>
        <dbReference type="EMBL" id="GAC85803.1"/>
    </source>
</evidence>
<evidence type="ECO:0000259" key="3">
    <source>
        <dbReference type="PROSITE" id="PS50983"/>
    </source>
</evidence>